<accession>Q024P7</accession>
<dbReference type="AlphaFoldDB" id="Q024P7"/>
<reference evidence="1" key="1">
    <citation type="submission" date="2006-10" db="EMBL/GenBank/DDBJ databases">
        <title>Complete sequence of Solibacter usitatus Ellin6076.</title>
        <authorList>
            <consortium name="US DOE Joint Genome Institute"/>
            <person name="Copeland A."/>
            <person name="Lucas S."/>
            <person name="Lapidus A."/>
            <person name="Barry K."/>
            <person name="Detter J.C."/>
            <person name="Glavina del Rio T."/>
            <person name="Hammon N."/>
            <person name="Israni S."/>
            <person name="Dalin E."/>
            <person name="Tice H."/>
            <person name="Pitluck S."/>
            <person name="Thompson L.S."/>
            <person name="Brettin T."/>
            <person name="Bruce D."/>
            <person name="Han C."/>
            <person name="Tapia R."/>
            <person name="Gilna P."/>
            <person name="Schmutz J."/>
            <person name="Larimer F."/>
            <person name="Land M."/>
            <person name="Hauser L."/>
            <person name="Kyrpides N."/>
            <person name="Mikhailova N."/>
            <person name="Janssen P.H."/>
            <person name="Kuske C.R."/>
            <person name="Richardson P."/>
        </authorList>
    </citation>
    <scope>NUCLEOTIDE SEQUENCE</scope>
    <source>
        <strain evidence="1">Ellin6076</strain>
    </source>
</reference>
<protein>
    <submittedName>
        <fullName evidence="1">Uncharacterized protein</fullName>
    </submittedName>
</protein>
<sequence length="367" mass="41376">MAASALPAQIIVDPVKLRIILPEFEKDEVSLHCEVQPLRPALNYGFRFHAGYMVTMPMNQFFGPNHGWSMLTRITPLEGDRKPVYLVSSMALPPVPKTKNELRIGGGYLLGEGAYDVRFMLLDDSGRTCRKSWHVDVHRSRAEQKVQVNMPPETVWELGLRGARRLPAATDDTAPVRLTIFLHTAPLFPRRTRMRPNDMMTLMSTVSSLLERVPVRNVRLVLFNLDQQKELYRKEDFLLQDMAQVSQAMAKIELESVDFQTLQNRRGHVDLIADLVNGEIGAQPPSDVVLFLGPGARHFDRVPPSILEKPAGHGPQFYYFQIAPIVRQTAQPADTIKSAIARLGGKTIMIHNPGEFAKAIDRLEKSR</sequence>
<dbReference type="HOGENOM" id="CLU_653630_0_0_0"/>
<dbReference type="EMBL" id="CP000473">
    <property type="protein sequence ID" value="ABJ83529.1"/>
    <property type="molecule type" value="Genomic_DNA"/>
</dbReference>
<organism evidence="1">
    <name type="scientific">Solibacter usitatus (strain Ellin6076)</name>
    <dbReference type="NCBI Taxonomy" id="234267"/>
    <lineage>
        <taxon>Bacteria</taxon>
        <taxon>Pseudomonadati</taxon>
        <taxon>Acidobacteriota</taxon>
        <taxon>Terriglobia</taxon>
        <taxon>Bryobacterales</taxon>
        <taxon>Solibacteraceae</taxon>
        <taxon>Candidatus Solibacter</taxon>
    </lineage>
</organism>
<evidence type="ECO:0000313" key="1">
    <source>
        <dbReference type="EMBL" id="ABJ83529.1"/>
    </source>
</evidence>
<proteinExistence type="predicted"/>
<name>Q024P7_SOLUE</name>
<dbReference type="STRING" id="234267.Acid_2540"/>
<dbReference type="KEGG" id="sus:Acid_2540"/>
<gene>
    <name evidence="1" type="ordered locus">Acid_2540</name>
</gene>
<dbReference type="InParanoid" id="Q024P7"/>